<name>A0A432W6Z8_9GAMM</name>
<sequence length="257" mass="29443">MQTKNISGLFKHIEALHEDRPWGHVLDVGTGVKSLQWISTLSTESWTAVTASASMARNSERDYPGELREQDRILVGNWIDDKLLRGEQFDTLLLDYFIGAVDGFAPYWQDLVLERIKAHLKPGGRLYITALEPYVPLVAQDEVGQYIGDIGRLRDACLLLARQRPYREYPSDWVMRHLKRAGYTVISGQRFPIRYGERFINSQLGMCRQRVAHFADKQVAESMLKHIENMHRIGMQLLVKYNGLPSGHDYVIAATIE</sequence>
<gene>
    <name evidence="1" type="ORF">CWE09_03700</name>
</gene>
<reference evidence="1 2" key="1">
    <citation type="journal article" date="2011" name="Front. Microbiol.">
        <title>Genomic signatures of strain selection and enhancement in Bacillus atrophaeus var. globigii, a historical biowarfare simulant.</title>
        <authorList>
            <person name="Gibbons H.S."/>
            <person name="Broomall S.M."/>
            <person name="McNew L.A."/>
            <person name="Daligault H."/>
            <person name="Chapman C."/>
            <person name="Bruce D."/>
            <person name="Karavis M."/>
            <person name="Krepps M."/>
            <person name="McGregor P.A."/>
            <person name="Hong C."/>
            <person name="Park K.H."/>
            <person name="Akmal A."/>
            <person name="Feldman A."/>
            <person name="Lin J.S."/>
            <person name="Chang W.E."/>
            <person name="Higgs B.W."/>
            <person name="Demirev P."/>
            <person name="Lindquist J."/>
            <person name="Liem A."/>
            <person name="Fochler E."/>
            <person name="Read T.D."/>
            <person name="Tapia R."/>
            <person name="Johnson S."/>
            <person name="Bishop-Lilly K.A."/>
            <person name="Detter C."/>
            <person name="Han C."/>
            <person name="Sozhamannan S."/>
            <person name="Rosenzweig C.N."/>
            <person name="Skowronski E.W."/>
        </authorList>
    </citation>
    <scope>NUCLEOTIDE SEQUENCE [LARGE SCALE GENOMIC DNA]</scope>
    <source>
        <strain evidence="1 2">MLST1</strain>
    </source>
</reference>
<comment type="caution">
    <text evidence="1">The sequence shown here is derived from an EMBL/GenBank/DDBJ whole genome shotgun (WGS) entry which is preliminary data.</text>
</comment>
<evidence type="ECO:0000313" key="2">
    <source>
        <dbReference type="Proteomes" id="UP000288293"/>
    </source>
</evidence>
<dbReference type="InterPro" id="IPR029063">
    <property type="entry name" value="SAM-dependent_MTases_sf"/>
</dbReference>
<dbReference type="Gene3D" id="3.40.50.150">
    <property type="entry name" value="Vaccinia Virus protein VP39"/>
    <property type="match status" value="1"/>
</dbReference>
<evidence type="ECO:0008006" key="3">
    <source>
        <dbReference type="Google" id="ProtNLM"/>
    </source>
</evidence>
<dbReference type="SUPFAM" id="SSF53335">
    <property type="entry name" value="S-adenosyl-L-methionine-dependent methyltransferases"/>
    <property type="match status" value="1"/>
</dbReference>
<evidence type="ECO:0000313" key="1">
    <source>
        <dbReference type="EMBL" id="RUO25845.1"/>
    </source>
</evidence>
<organism evidence="1 2">
    <name type="scientific">Aliidiomarina minuta</name>
    <dbReference type="NCBI Taxonomy" id="880057"/>
    <lineage>
        <taxon>Bacteria</taxon>
        <taxon>Pseudomonadati</taxon>
        <taxon>Pseudomonadota</taxon>
        <taxon>Gammaproteobacteria</taxon>
        <taxon>Alteromonadales</taxon>
        <taxon>Idiomarinaceae</taxon>
        <taxon>Aliidiomarina</taxon>
    </lineage>
</organism>
<dbReference type="AlphaFoldDB" id="A0A432W6Z8"/>
<dbReference type="CDD" id="cd02440">
    <property type="entry name" value="AdoMet_MTases"/>
    <property type="match status" value="1"/>
</dbReference>
<keyword evidence="2" id="KW-1185">Reference proteome</keyword>
<protein>
    <recommendedName>
        <fullName evidence="3">Class I SAM-dependent methyltransferase</fullName>
    </recommendedName>
</protein>
<dbReference type="EMBL" id="PIPL01000001">
    <property type="protein sequence ID" value="RUO25845.1"/>
    <property type="molecule type" value="Genomic_DNA"/>
</dbReference>
<dbReference type="OrthoDB" id="7558956at2"/>
<proteinExistence type="predicted"/>
<dbReference type="Proteomes" id="UP000288293">
    <property type="component" value="Unassembled WGS sequence"/>
</dbReference>
<accession>A0A432W6Z8</accession>
<dbReference type="RefSeq" id="WP_126802663.1">
    <property type="nucleotide sequence ID" value="NZ_PIPL01000001.1"/>
</dbReference>